<dbReference type="RefSeq" id="WP_150097403.1">
    <property type="nucleotide sequence ID" value="NZ_VWPL01000013.1"/>
</dbReference>
<dbReference type="AlphaFoldDB" id="A0A5M6I0I4"/>
<protein>
    <submittedName>
        <fullName evidence="1">Cupin domain-containing protein</fullName>
    </submittedName>
</protein>
<organism evidence="1 2">
    <name type="scientific">Blastochloris sulfoviridis</name>
    <dbReference type="NCBI Taxonomy" id="50712"/>
    <lineage>
        <taxon>Bacteria</taxon>
        <taxon>Pseudomonadati</taxon>
        <taxon>Pseudomonadota</taxon>
        <taxon>Alphaproteobacteria</taxon>
        <taxon>Hyphomicrobiales</taxon>
        <taxon>Blastochloridaceae</taxon>
        <taxon>Blastochloris</taxon>
    </lineage>
</organism>
<sequence length="224" mass="24752">MSAEAPSLVCNLKDVVLVPMPGRHSGTRIGLAVFRGHEFPYSIDCAVRVVPPGGRAPLLDVTHWAEELGFVVAGSGEYHAADEVFPVCGGDFLLAPESTMGRNFEVVNTGTEQMVFIAFKSQRHVLNRKRQDHARAVIDQFLLRRQETSMGRAADYTFDGRILTVSHPVLRGSCTMVITFDQFGTVWINGEPLREAPGENIDALAERLMKVEQGLLAEAYWKPL</sequence>
<dbReference type="OrthoDB" id="9814751at2"/>
<evidence type="ECO:0000313" key="2">
    <source>
        <dbReference type="Proteomes" id="UP000323886"/>
    </source>
</evidence>
<evidence type="ECO:0000313" key="1">
    <source>
        <dbReference type="EMBL" id="KAA5601704.1"/>
    </source>
</evidence>
<dbReference type="SUPFAM" id="SSF51182">
    <property type="entry name" value="RmlC-like cupins"/>
    <property type="match status" value="1"/>
</dbReference>
<keyword evidence="2" id="KW-1185">Reference proteome</keyword>
<dbReference type="Proteomes" id="UP000323886">
    <property type="component" value="Unassembled WGS sequence"/>
</dbReference>
<gene>
    <name evidence="1" type="ORF">F1193_09305</name>
</gene>
<name>A0A5M6I0I4_9HYPH</name>
<accession>A0A5M6I0I4</accession>
<comment type="caution">
    <text evidence="1">The sequence shown here is derived from an EMBL/GenBank/DDBJ whole genome shotgun (WGS) entry which is preliminary data.</text>
</comment>
<dbReference type="EMBL" id="VWPL01000013">
    <property type="protein sequence ID" value="KAA5601704.1"/>
    <property type="molecule type" value="Genomic_DNA"/>
</dbReference>
<dbReference type="InterPro" id="IPR011051">
    <property type="entry name" value="RmlC_Cupin_sf"/>
</dbReference>
<dbReference type="InterPro" id="IPR014710">
    <property type="entry name" value="RmlC-like_jellyroll"/>
</dbReference>
<dbReference type="Gene3D" id="2.60.120.10">
    <property type="entry name" value="Jelly Rolls"/>
    <property type="match status" value="1"/>
</dbReference>
<reference evidence="1 2" key="1">
    <citation type="submission" date="2019-09" db="EMBL/GenBank/DDBJ databases">
        <title>Draft Whole-Genome sequence of Blastochloris sulfoviridis DSM 729.</title>
        <authorList>
            <person name="Meyer T.E."/>
            <person name="Kyndt J.A."/>
        </authorList>
    </citation>
    <scope>NUCLEOTIDE SEQUENCE [LARGE SCALE GENOMIC DNA]</scope>
    <source>
        <strain evidence="1 2">DSM 729</strain>
    </source>
</reference>
<proteinExistence type="predicted"/>